<evidence type="ECO:0000313" key="2">
    <source>
        <dbReference type="EMBL" id="KAE8953638.1"/>
    </source>
</evidence>
<sequence>MLIASRQKAAIASVKAGIAEKFRIKNLERARFILGIEIDYDMERRTLGISQKSYTESIIKKFGQENAKPCLTPLEPGVQLTKADEPQTEEDKSQFEVKALFACGKPDVLGVWNAT</sequence>
<protein>
    <recommendedName>
        <fullName evidence="1">Reverse transcriptase Ty1/copia-type domain-containing protein</fullName>
    </recommendedName>
</protein>
<gene>
    <name evidence="2" type="ORF">PR002_g32317</name>
</gene>
<feature type="domain" description="Reverse transcriptase Ty1/copia-type" evidence="1">
    <location>
        <begin position="1"/>
        <end position="75"/>
    </location>
</feature>
<dbReference type="OrthoDB" id="114355at2759"/>
<name>A0A6A3GII5_9STRA</name>
<dbReference type="EMBL" id="QXFU01010412">
    <property type="protein sequence ID" value="KAE8953638.1"/>
    <property type="molecule type" value="Genomic_DNA"/>
</dbReference>
<accession>A0A6A3GII5</accession>
<evidence type="ECO:0000313" key="3">
    <source>
        <dbReference type="Proteomes" id="UP000435112"/>
    </source>
</evidence>
<evidence type="ECO:0000259" key="1">
    <source>
        <dbReference type="Pfam" id="PF07727"/>
    </source>
</evidence>
<dbReference type="Pfam" id="PF07727">
    <property type="entry name" value="RVT_2"/>
    <property type="match status" value="1"/>
</dbReference>
<reference evidence="2 3" key="1">
    <citation type="submission" date="2018-09" db="EMBL/GenBank/DDBJ databases">
        <title>Genomic investigation of the strawberry pathogen Phytophthora fragariae indicates pathogenicity is determined by transcriptional variation in three key races.</title>
        <authorList>
            <person name="Adams T.M."/>
            <person name="Armitage A.D."/>
            <person name="Sobczyk M.K."/>
            <person name="Bates H.J."/>
            <person name="Dunwell J.M."/>
            <person name="Nellist C.F."/>
            <person name="Harrison R.J."/>
        </authorList>
    </citation>
    <scope>NUCLEOTIDE SEQUENCE [LARGE SCALE GENOMIC DNA]</scope>
    <source>
        <strain evidence="2 3">SCRP324</strain>
    </source>
</reference>
<dbReference type="AlphaFoldDB" id="A0A6A3GII5"/>
<dbReference type="InterPro" id="IPR013103">
    <property type="entry name" value="RVT_2"/>
</dbReference>
<proteinExistence type="predicted"/>
<organism evidence="2 3">
    <name type="scientific">Phytophthora rubi</name>
    <dbReference type="NCBI Taxonomy" id="129364"/>
    <lineage>
        <taxon>Eukaryota</taxon>
        <taxon>Sar</taxon>
        <taxon>Stramenopiles</taxon>
        <taxon>Oomycota</taxon>
        <taxon>Peronosporomycetes</taxon>
        <taxon>Peronosporales</taxon>
        <taxon>Peronosporaceae</taxon>
        <taxon>Phytophthora</taxon>
    </lineage>
</organism>
<dbReference type="Proteomes" id="UP000435112">
    <property type="component" value="Unassembled WGS sequence"/>
</dbReference>
<comment type="caution">
    <text evidence="2">The sequence shown here is derived from an EMBL/GenBank/DDBJ whole genome shotgun (WGS) entry which is preliminary data.</text>
</comment>